<organism evidence="2 3">
    <name type="scientific">Pontibaca methylaminivorans</name>
    <dbReference type="NCBI Taxonomy" id="515897"/>
    <lineage>
        <taxon>Bacteria</taxon>
        <taxon>Pseudomonadati</taxon>
        <taxon>Pseudomonadota</taxon>
        <taxon>Alphaproteobacteria</taxon>
        <taxon>Rhodobacterales</taxon>
        <taxon>Roseobacteraceae</taxon>
        <taxon>Pontibaca</taxon>
    </lineage>
</organism>
<evidence type="ECO:0008006" key="4">
    <source>
        <dbReference type="Google" id="ProtNLM"/>
    </source>
</evidence>
<dbReference type="Pfam" id="PF11150">
    <property type="entry name" value="DUF2927"/>
    <property type="match status" value="1"/>
</dbReference>
<dbReference type="Proteomes" id="UP000192455">
    <property type="component" value="Unassembled WGS sequence"/>
</dbReference>
<feature type="region of interest" description="Disordered" evidence="1">
    <location>
        <begin position="26"/>
        <end position="58"/>
    </location>
</feature>
<accession>A0A1R3WKX6</accession>
<gene>
    <name evidence="2" type="ORF">SAMN05421849_0983</name>
</gene>
<evidence type="ECO:0000313" key="2">
    <source>
        <dbReference type="EMBL" id="SIT78577.1"/>
    </source>
</evidence>
<keyword evidence="3" id="KW-1185">Reference proteome</keyword>
<dbReference type="STRING" id="515897.SAMN05421849_0983"/>
<reference evidence="2 3" key="1">
    <citation type="submission" date="2017-01" db="EMBL/GenBank/DDBJ databases">
        <authorList>
            <person name="Mah S.A."/>
            <person name="Swanson W.J."/>
            <person name="Moy G.W."/>
            <person name="Vacquier V.D."/>
        </authorList>
    </citation>
    <scope>NUCLEOTIDE SEQUENCE [LARGE SCALE GENOMIC DNA]</scope>
    <source>
        <strain evidence="2 3">DSM 21219</strain>
    </source>
</reference>
<dbReference type="InterPro" id="IPR021323">
    <property type="entry name" value="DUF2927"/>
</dbReference>
<evidence type="ECO:0000256" key="1">
    <source>
        <dbReference type="SAM" id="MobiDB-lite"/>
    </source>
</evidence>
<name>A0A1R3WKX6_9RHOB</name>
<protein>
    <recommendedName>
        <fullName evidence="4">DUF2927 domain-containing protein</fullName>
    </recommendedName>
</protein>
<sequence length="322" mass="35514">MERACQPSWFLTRLLPPLLLLGACSPQPSGPSVTSPPTRPDGLAQLARPAVTEPSEKSRELQDYYLQVQDDLLARGLLRIDGGGADTSFSPRDLVRNFEEIAFSGEYSRGGGYSASGAGRGLSRWSEPVRISTVFGASVPLDQRRRDQAAINGYAQRLAAITGHPVQSVPSGGNFHIFIVGEDDREHLLSRLDREAPMIGATERGILRNLPRSFYCLMLAVSKQDDPHDYARAIALIRSEHPDLVRLACIHEEIAQGLGLPNDSLSARPSIFNDDDEFALLTRHDEMLLRMLYDPRLRPGMTVEEAHPIALRIAHELMDATS</sequence>
<dbReference type="OrthoDB" id="3295600at2"/>
<dbReference type="RefSeq" id="WP_076648161.1">
    <property type="nucleotide sequence ID" value="NZ_FTPS01000001.1"/>
</dbReference>
<proteinExistence type="predicted"/>
<evidence type="ECO:0000313" key="3">
    <source>
        <dbReference type="Proteomes" id="UP000192455"/>
    </source>
</evidence>
<dbReference type="EMBL" id="FTPS01000001">
    <property type="protein sequence ID" value="SIT78577.1"/>
    <property type="molecule type" value="Genomic_DNA"/>
</dbReference>
<dbReference type="AlphaFoldDB" id="A0A1R3WKX6"/>
<dbReference type="PROSITE" id="PS51257">
    <property type="entry name" value="PROKAR_LIPOPROTEIN"/>
    <property type="match status" value="1"/>
</dbReference>
<feature type="compositionally biased region" description="Polar residues" evidence="1">
    <location>
        <begin position="26"/>
        <end position="36"/>
    </location>
</feature>